<dbReference type="Pfam" id="PF02752">
    <property type="entry name" value="Arrestin_C"/>
    <property type="match status" value="1"/>
</dbReference>
<dbReference type="PANTHER" id="PTHR11188:SF17">
    <property type="entry name" value="FI21816P1"/>
    <property type="match status" value="1"/>
</dbReference>
<keyword evidence="2" id="KW-0716">Sensory transduction</keyword>
<accession>A0A922MEG5</accession>
<protein>
    <recommendedName>
        <fullName evidence="8">Arrestin C-terminal-like domain-containing protein</fullName>
    </recommendedName>
</protein>
<comment type="caution">
    <text evidence="6">The sequence shown here is derived from an EMBL/GenBank/DDBJ whole genome shotgun (WGS) entry which is preliminary data.</text>
</comment>
<dbReference type="AlphaFoldDB" id="A0A922MEG5"/>
<dbReference type="InterPro" id="IPR011021">
    <property type="entry name" value="Arrestin-like_N"/>
</dbReference>
<feature type="compositionally biased region" description="Basic and acidic residues" evidence="3">
    <location>
        <begin position="378"/>
        <end position="395"/>
    </location>
</feature>
<feature type="domain" description="Arrestin-like N-terminal" evidence="4">
    <location>
        <begin position="5"/>
        <end position="129"/>
    </location>
</feature>
<sequence>MGLMCQILINRTEDGVFKVGGLVTGTLKYFIDKPTHYKSISITFLGKGRCLWSEKRGKTRKRYSNSEEYINQIVNIYLDREKEDFISGGFEYPFQFLLPVDIPPSFKDSTCTIEYKIIVTFVKANIITSKKYFDVEIPVTSYVNPCSLEPMMFCLRKNIFSFNKTNSNQIDLKGEIIKTCVTPGENIQIKLTVNNNTNLQIFAKTELVHRLTYIASCGHKKTRENIVSNTSTMTPVAENSVVNLMCVIPTIYHNLCSLEHTKVMIGEYKVKLIVKPPFPHMFRMLYIPVAIGLRKHELVVPGAVYYQYDREQPSCSSMSPRNGIFACQDEQKDFEKYEKEGFVKIESDNSDEEDEVDFDINDKLKFEKLDINEFEDSREEKNNDKGRHNKEAQSR</sequence>
<evidence type="ECO:0000256" key="1">
    <source>
        <dbReference type="ARBA" id="ARBA00005298"/>
    </source>
</evidence>
<evidence type="ECO:0000259" key="5">
    <source>
        <dbReference type="Pfam" id="PF02752"/>
    </source>
</evidence>
<dbReference type="InterPro" id="IPR014756">
    <property type="entry name" value="Ig_E-set"/>
</dbReference>
<feature type="domain" description="Arrestin C-terminal-like" evidence="5">
    <location>
        <begin position="167"/>
        <end position="280"/>
    </location>
</feature>
<dbReference type="Gene3D" id="2.60.40.640">
    <property type="match status" value="2"/>
</dbReference>
<comment type="similarity">
    <text evidence="1">Belongs to the arrestin family.</text>
</comment>
<dbReference type="EMBL" id="JACEFF010000557">
    <property type="protein sequence ID" value="KAH9635412.1"/>
    <property type="molecule type" value="Genomic_DNA"/>
</dbReference>
<dbReference type="InterPro" id="IPR011022">
    <property type="entry name" value="Arrestin_C-like"/>
</dbReference>
<organism evidence="6 7">
    <name type="scientific">Spodoptera exigua</name>
    <name type="common">Beet armyworm</name>
    <name type="synonym">Noctua fulgens</name>
    <dbReference type="NCBI Taxonomy" id="7107"/>
    <lineage>
        <taxon>Eukaryota</taxon>
        <taxon>Metazoa</taxon>
        <taxon>Ecdysozoa</taxon>
        <taxon>Arthropoda</taxon>
        <taxon>Hexapoda</taxon>
        <taxon>Insecta</taxon>
        <taxon>Pterygota</taxon>
        <taxon>Neoptera</taxon>
        <taxon>Endopterygota</taxon>
        <taxon>Lepidoptera</taxon>
        <taxon>Glossata</taxon>
        <taxon>Ditrysia</taxon>
        <taxon>Noctuoidea</taxon>
        <taxon>Noctuidae</taxon>
        <taxon>Amphipyrinae</taxon>
        <taxon>Spodoptera</taxon>
    </lineage>
</organism>
<feature type="region of interest" description="Disordered" evidence="3">
    <location>
        <begin position="375"/>
        <end position="395"/>
    </location>
</feature>
<dbReference type="PANTHER" id="PTHR11188">
    <property type="entry name" value="ARRESTIN DOMAIN CONTAINING PROTEIN"/>
    <property type="match status" value="1"/>
</dbReference>
<dbReference type="GO" id="GO:0005737">
    <property type="term" value="C:cytoplasm"/>
    <property type="evidence" value="ECO:0007669"/>
    <property type="project" value="TreeGrafter"/>
</dbReference>
<dbReference type="Pfam" id="PF00339">
    <property type="entry name" value="Arrestin_N"/>
    <property type="match status" value="1"/>
</dbReference>
<gene>
    <name evidence="6" type="ORF">HF086_006652</name>
</gene>
<evidence type="ECO:0000256" key="3">
    <source>
        <dbReference type="SAM" id="MobiDB-lite"/>
    </source>
</evidence>
<dbReference type="Proteomes" id="UP000814243">
    <property type="component" value="Unassembled WGS sequence"/>
</dbReference>
<dbReference type="InterPro" id="IPR014752">
    <property type="entry name" value="Arrestin-like_C"/>
</dbReference>
<evidence type="ECO:0000313" key="6">
    <source>
        <dbReference type="EMBL" id="KAH9635412.1"/>
    </source>
</evidence>
<evidence type="ECO:0000259" key="4">
    <source>
        <dbReference type="Pfam" id="PF00339"/>
    </source>
</evidence>
<dbReference type="InterPro" id="IPR050357">
    <property type="entry name" value="Arrestin_domain-protein"/>
</dbReference>
<proteinExistence type="inferred from homology"/>
<dbReference type="SUPFAM" id="SSF81296">
    <property type="entry name" value="E set domains"/>
    <property type="match status" value="1"/>
</dbReference>
<evidence type="ECO:0008006" key="8">
    <source>
        <dbReference type="Google" id="ProtNLM"/>
    </source>
</evidence>
<name>A0A922MEG5_SPOEX</name>
<dbReference type="GO" id="GO:0015031">
    <property type="term" value="P:protein transport"/>
    <property type="evidence" value="ECO:0007669"/>
    <property type="project" value="TreeGrafter"/>
</dbReference>
<reference evidence="6" key="1">
    <citation type="journal article" date="2021" name="G3 (Bethesda)">
        <title>Genome and transcriptome analysis of the beet armyworm Spodoptera exigua reveals targets for pest control. .</title>
        <authorList>
            <person name="Simon S."/>
            <person name="Breeschoten T."/>
            <person name="Jansen H.J."/>
            <person name="Dirks R.P."/>
            <person name="Schranz M.E."/>
            <person name="Ros V.I.D."/>
        </authorList>
    </citation>
    <scope>NUCLEOTIDE SEQUENCE</scope>
    <source>
        <strain evidence="6">TB_SE_WUR_2020</strain>
    </source>
</reference>
<evidence type="ECO:0000313" key="7">
    <source>
        <dbReference type="Proteomes" id="UP000814243"/>
    </source>
</evidence>
<evidence type="ECO:0000256" key="2">
    <source>
        <dbReference type="ARBA" id="ARBA00022606"/>
    </source>
</evidence>